<feature type="transmembrane region" description="Helical" evidence="6">
    <location>
        <begin position="566"/>
        <end position="586"/>
    </location>
</feature>
<dbReference type="EMBL" id="JBHUNF010000002">
    <property type="protein sequence ID" value="MFD2674542.1"/>
    <property type="molecule type" value="Genomic_DNA"/>
</dbReference>
<evidence type="ECO:0000256" key="1">
    <source>
        <dbReference type="ARBA" id="ARBA00004776"/>
    </source>
</evidence>
<keyword evidence="4 7" id="KW-0808">Transferase</keyword>
<reference evidence="8" key="1">
    <citation type="journal article" date="2019" name="Int. J. Syst. Evol. Microbiol.">
        <title>The Global Catalogue of Microorganisms (GCM) 10K type strain sequencing project: providing services to taxonomists for standard genome sequencing and annotation.</title>
        <authorList>
            <consortium name="The Broad Institute Genomics Platform"/>
            <consortium name="The Broad Institute Genome Sequencing Center for Infectious Disease"/>
            <person name="Wu L."/>
            <person name="Ma J."/>
        </authorList>
    </citation>
    <scope>NUCLEOTIDE SEQUENCE [LARGE SCALE GENOMIC DNA]</scope>
    <source>
        <strain evidence="8">TISTR 1511</strain>
    </source>
</reference>
<feature type="transmembrane region" description="Helical" evidence="6">
    <location>
        <begin position="456"/>
        <end position="474"/>
    </location>
</feature>
<dbReference type="EC" id="2.4.-.-" evidence="7"/>
<organism evidence="7 8">
    <name type="scientific">Gulosibacter bifidus</name>
    <dbReference type="NCBI Taxonomy" id="272239"/>
    <lineage>
        <taxon>Bacteria</taxon>
        <taxon>Bacillati</taxon>
        <taxon>Actinomycetota</taxon>
        <taxon>Actinomycetes</taxon>
        <taxon>Micrococcales</taxon>
        <taxon>Microbacteriaceae</taxon>
        <taxon>Gulosibacter</taxon>
    </lineage>
</organism>
<comment type="pathway">
    <text evidence="1">Cell wall biogenesis; cell wall polysaccharide biosynthesis.</text>
</comment>
<keyword evidence="6" id="KW-1133">Transmembrane helix</keyword>
<proteinExistence type="inferred from homology"/>
<dbReference type="SUPFAM" id="SSF53448">
    <property type="entry name" value="Nucleotide-diphospho-sugar transferases"/>
    <property type="match status" value="1"/>
</dbReference>
<dbReference type="GO" id="GO:0016757">
    <property type="term" value="F:glycosyltransferase activity"/>
    <property type="evidence" value="ECO:0007669"/>
    <property type="project" value="UniProtKB-KW"/>
</dbReference>
<evidence type="ECO:0000313" key="8">
    <source>
        <dbReference type="Proteomes" id="UP001597453"/>
    </source>
</evidence>
<protein>
    <submittedName>
        <fullName evidence="7">Glycosyltransferase family 2 protein</fullName>
        <ecNumber evidence="7">2.4.-.-</ecNumber>
    </submittedName>
</protein>
<keyword evidence="8" id="KW-1185">Reference proteome</keyword>
<name>A0ABW5RI11_9MICO</name>
<feature type="transmembrane region" description="Helical" evidence="6">
    <location>
        <begin position="919"/>
        <end position="941"/>
    </location>
</feature>
<feature type="transmembrane region" description="Helical" evidence="6">
    <location>
        <begin position="639"/>
        <end position="660"/>
    </location>
</feature>
<feature type="transmembrane region" description="Helical" evidence="6">
    <location>
        <begin position="508"/>
        <end position="530"/>
    </location>
</feature>
<sequence length="997" mass="107760">MRPRVTAIVVGQNAATALTRTLPALEAQTCAPNRTVMVDLGSRDRTEVLMRNAGPDKYLRLDDSTTFPSAIQAAVDYCNEADAEERERRKQLGVDPELSNDWYWILGADNAPEPDALDALLDTAERNPSLEVTGPKIVHSDDPARIVEYGESLTHSGIAVRLHQDAIDQGQFEHLSDVLAVAAGGMLVRRDTWDRLNGFDEGLDAVDDGLDFCVRTWLSGGRVLLTPRARVEASDTDAMGTTHFGRRTRPLQKYRIRRQAQLHRQLSWSSLPEFILRWLFLLPQTLLRSIMHLLRKTPGRIIPDWRAALRVWFFRTGVLQSRKQFAATKQHSTQSLSKLFVSPGEWRKLQANKRDEYRAATQQHRDRYNFITGGGGWIALFGCVLSLVLLFPLVHSATITGGALLPLSGNIAELWGNTGYGLRDTGGGVGVADPFNYLLAFLGTTTFWEPSQSIHMLWLIAIPASGIGAWFLAARLTERPWPRAIVALTWMMSPTLFSALMEGRLSGVIVHLVLPWLLFTGIGAASSWAAAACCSLLALIVAACSPMLLPLLVVLWLIALPLAGRGWVRIFFASVPTLVMFMPLGITHLNRGRPFAVFADPGLPVIAEPTRGWEVLTLFPTTSVGGWRGVIANISDNPVIWWMLVLLLIPLVALAISGLFTRTWRVALAGIALACGGFVVAGIAGGFSYAFHAGERVPLWIGSAQSVALLGLLIAAAAGMVALRLGGTIVGVIGALAIVALALPIAPAQLNGNSQVAASTGRTLPALVEAQGAAANQLGTLVITPLGSDRINVHLERGAGQTMNEFSTLSTTNTELTETDRALAETALQFLSDGAANPTAELHDLGIGFVLVEPAPTAGAVLEQRLVTAMSTNEALSTAGEVDKIGTLFQVKNAAERPTDPALAGALDTDNLKHGIGRALLIVQGLVMCFVILLALPTGGIEARARGIRQRRGRKRWFDLDRGTTRTELAFDSPADLYQDQPTGEHIDMPGGDRDDV</sequence>
<feature type="region of interest" description="Disordered" evidence="5">
    <location>
        <begin position="972"/>
        <end position="997"/>
    </location>
</feature>
<keyword evidence="6" id="KW-0812">Transmembrane</keyword>
<keyword evidence="6" id="KW-0472">Membrane</keyword>
<dbReference type="Pfam" id="PF13641">
    <property type="entry name" value="Glyco_tranf_2_3"/>
    <property type="match status" value="1"/>
</dbReference>
<dbReference type="RefSeq" id="WP_083524632.1">
    <property type="nucleotide sequence ID" value="NZ_JBHUNF010000002.1"/>
</dbReference>
<evidence type="ECO:0000256" key="6">
    <source>
        <dbReference type="SAM" id="Phobius"/>
    </source>
</evidence>
<feature type="transmembrane region" description="Helical" evidence="6">
    <location>
        <begin position="536"/>
        <end position="559"/>
    </location>
</feature>
<feature type="transmembrane region" description="Helical" evidence="6">
    <location>
        <begin position="697"/>
        <end position="718"/>
    </location>
</feature>
<gene>
    <name evidence="7" type="ORF">ACFSUQ_04415</name>
</gene>
<accession>A0ABW5RI11</accession>
<evidence type="ECO:0000256" key="4">
    <source>
        <dbReference type="ARBA" id="ARBA00022679"/>
    </source>
</evidence>
<evidence type="ECO:0000256" key="5">
    <source>
        <dbReference type="SAM" id="MobiDB-lite"/>
    </source>
</evidence>
<evidence type="ECO:0000256" key="3">
    <source>
        <dbReference type="ARBA" id="ARBA00022676"/>
    </source>
</evidence>
<dbReference type="InterPro" id="IPR029044">
    <property type="entry name" value="Nucleotide-diphossugar_trans"/>
</dbReference>
<feature type="transmembrane region" description="Helical" evidence="6">
    <location>
        <begin position="667"/>
        <end position="691"/>
    </location>
</feature>
<keyword evidence="3 7" id="KW-0328">Glycosyltransferase</keyword>
<feature type="compositionally biased region" description="Basic and acidic residues" evidence="5">
    <location>
        <begin position="983"/>
        <end position="997"/>
    </location>
</feature>
<dbReference type="PANTHER" id="PTHR43179:SF12">
    <property type="entry name" value="GALACTOFURANOSYLTRANSFERASE GLFT2"/>
    <property type="match status" value="1"/>
</dbReference>
<comment type="similarity">
    <text evidence="2">Belongs to the glycosyltransferase 2 family.</text>
</comment>
<evidence type="ECO:0000256" key="2">
    <source>
        <dbReference type="ARBA" id="ARBA00006739"/>
    </source>
</evidence>
<comment type="caution">
    <text evidence="7">The sequence shown here is derived from an EMBL/GenBank/DDBJ whole genome shotgun (WGS) entry which is preliminary data.</text>
</comment>
<evidence type="ECO:0000313" key="7">
    <source>
        <dbReference type="EMBL" id="MFD2674542.1"/>
    </source>
</evidence>
<feature type="transmembrane region" description="Helical" evidence="6">
    <location>
        <begin position="725"/>
        <end position="746"/>
    </location>
</feature>
<feature type="transmembrane region" description="Helical" evidence="6">
    <location>
        <begin position="374"/>
        <end position="394"/>
    </location>
</feature>
<dbReference type="Gene3D" id="3.90.550.10">
    <property type="entry name" value="Spore Coat Polysaccharide Biosynthesis Protein SpsA, Chain A"/>
    <property type="match status" value="1"/>
</dbReference>
<dbReference type="Proteomes" id="UP001597453">
    <property type="component" value="Unassembled WGS sequence"/>
</dbReference>
<dbReference type="PANTHER" id="PTHR43179">
    <property type="entry name" value="RHAMNOSYLTRANSFERASE WBBL"/>
    <property type="match status" value="1"/>
</dbReference>